<evidence type="ECO:0000313" key="1">
    <source>
        <dbReference type="EMBL" id="MCR8630570.1"/>
    </source>
</evidence>
<sequence length="86" mass="10053">MSELEDLPQNEEYQFTVGIYDYILKPDDWPLITNRPFENEEASWPPIDKQIGSFKIYHKGKIVPSDKTNCEGLEVAAVWRDEHIVD</sequence>
<dbReference type="RefSeq" id="WP_258212189.1">
    <property type="nucleotide sequence ID" value="NZ_JANQBD010000003.1"/>
</dbReference>
<keyword evidence="2" id="KW-1185">Reference proteome</keyword>
<name>A0ABT1YF37_9BACL</name>
<proteinExistence type="predicted"/>
<reference evidence="1 2" key="1">
    <citation type="submission" date="2022-08" db="EMBL/GenBank/DDBJ databases">
        <title>Paenibacillus endoradicis sp. nov., Paenibacillus radicibacter sp. nov and Paenibacillus pararadicis sp. nov., three cold-adapted plant growth-promoting bacteria isolated from root of Larix gmelinii in Great Khingan.</title>
        <authorList>
            <person name="Xue H."/>
        </authorList>
    </citation>
    <scope>NUCLEOTIDE SEQUENCE [LARGE SCALE GENOMIC DNA]</scope>
    <source>
        <strain evidence="1 2">N5-1-1-5</strain>
    </source>
</reference>
<protein>
    <submittedName>
        <fullName evidence="1">Uncharacterized protein</fullName>
    </submittedName>
</protein>
<organism evidence="1 2">
    <name type="scientific">Paenibacillus radicis</name>
    <name type="common">ex Xue et al. 2023</name>
    <dbReference type="NCBI Taxonomy" id="2972489"/>
    <lineage>
        <taxon>Bacteria</taxon>
        <taxon>Bacillati</taxon>
        <taxon>Bacillota</taxon>
        <taxon>Bacilli</taxon>
        <taxon>Bacillales</taxon>
        <taxon>Paenibacillaceae</taxon>
        <taxon>Paenibacillus</taxon>
    </lineage>
</organism>
<gene>
    <name evidence="1" type="ORF">NV381_05070</name>
</gene>
<comment type="caution">
    <text evidence="1">The sequence shown here is derived from an EMBL/GenBank/DDBJ whole genome shotgun (WGS) entry which is preliminary data.</text>
</comment>
<dbReference type="Proteomes" id="UP001300012">
    <property type="component" value="Unassembled WGS sequence"/>
</dbReference>
<evidence type="ECO:0000313" key="2">
    <source>
        <dbReference type="Proteomes" id="UP001300012"/>
    </source>
</evidence>
<accession>A0ABT1YF37</accession>
<dbReference type="EMBL" id="JANQBD010000003">
    <property type="protein sequence ID" value="MCR8630570.1"/>
    <property type="molecule type" value="Genomic_DNA"/>
</dbReference>